<dbReference type="SMART" id="SM00304">
    <property type="entry name" value="HAMP"/>
    <property type="match status" value="1"/>
</dbReference>
<dbReference type="PANTHER" id="PTHR34220:SF7">
    <property type="entry name" value="SENSOR HISTIDINE KINASE YPDA"/>
    <property type="match status" value="1"/>
</dbReference>
<evidence type="ECO:0000259" key="15">
    <source>
        <dbReference type="PROSITE" id="PS50109"/>
    </source>
</evidence>
<dbReference type="CDD" id="cd18773">
    <property type="entry name" value="PDC1_HK_sensor"/>
    <property type="match status" value="1"/>
</dbReference>
<evidence type="ECO:0000256" key="8">
    <source>
        <dbReference type="ARBA" id="ARBA00022741"/>
    </source>
</evidence>
<dbReference type="GO" id="GO:0000155">
    <property type="term" value="F:phosphorelay sensor kinase activity"/>
    <property type="evidence" value="ECO:0007669"/>
    <property type="project" value="InterPro"/>
</dbReference>
<protein>
    <recommendedName>
        <fullName evidence="3">histidine kinase</fullName>
        <ecNumber evidence="3">2.7.13.3</ecNumber>
    </recommendedName>
</protein>
<dbReference type="EC" id="2.7.13.3" evidence="3"/>
<comment type="caution">
    <text evidence="17">The sequence shown here is derived from an EMBL/GenBank/DDBJ whole genome shotgun (WGS) entry which is preliminary data.</text>
</comment>
<dbReference type="Pfam" id="PF00672">
    <property type="entry name" value="HAMP"/>
    <property type="match status" value="1"/>
</dbReference>
<dbReference type="InterPro" id="IPR033479">
    <property type="entry name" value="dCache_1"/>
</dbReference>
<keyword evidence="11 14" id="KW-1133">Transmembrane helix</keyword>
<accession>A0A7X2Z7M2</accession>
<keyword evidence="4" id="KW-1003">Cell membrane</keyword>
<dbReference type="GO" id="GO:0005886">
    <property type="term" value="C:plasma membrane"/>
    <property type="evidence" value="ECO:0007669"/>
    <property type="project" value="UniProtKB-SubCell"/>
</dbReference>
<organism evidence="17 18">
    <name type="scientific">Paenibacillus validus</name>
    <dbReference type="NCBI Taxonomy" id="44253"/>
    <lineage>
        <taxon>Bacteria</taxon>
        <taxon>Bacillati</taxon>
        <taxon>Bacillota</taxon>
        <taxon>Bacilli</taxon>
        <taxon>Bacillales</taxon>
        <taxon>Paenibacillaceae</taxon>
        <taxon>Paenibacillus</taxon>
    </lineage>
</organism>
<dbReference type="Proteomes" id="UP000450917">
    <property type="component" value="Unassembled WGS sequence"/>
</dbReference>
<keyword evidence="6" id="KW-0808">Transferase</keyword>
<name>A0A7X2Z7M2_9BACL</name>
<dbReference type="GO" id="GO:0005524">
    <property type="term" value="F:ATP binding"/>
    <property type="evidence" value="ECO:0007669"/>
    <property type="project" value="UniProtKB-KW"/>
</dbReference>
<evidence type="ECO:0000256" key="6">
    <source>
        <dbReference type="ARBA" id="ARBA00022679"/>
    </source>
</evidence>
<evidence type="ECO:0000256" key="9">
    <source>
        <dbReference type="ARBA" id="ARBA00022777"/>
    </source>
</evidence>
<dbReference type="Gene3D" id="3.30.450.20">
    <property type="entry name" value="PAS domain"/>
    <property type="match status" value="2"/>
</dbReference>
<dbReference type="Pfam" id="PF02518">
    <property type="entry name" value="HATPase_c"/>
    <property type="match status" value="1"/>
</dbReference>
<dbReference type="PANTHER" id="PTHR34220">
    <property type="entry name" value="SENSOR HISTIDINE KINASE YPDA"/>
    <property type="match status" value="1"/>
</dbReference>
<evidence type="ECO:0000256" key="1">
    <source>
        <dbReference type="ARBA" id="ARBA00000085"/>
    </source>
</evidence>
<comment type="catalytic activity">
    <reaction evidence="1">
        <text>ATP + protein L-histidine = ADP + protein N-phospho-L-histidine.</text>
        <dbReference type="EC" id="2.7.13.3"/>
    </reaction>
</comment>
<evidence type="ECO:0000313" key="17">
    <source>
        <dbReference type="EMBL" id="MUG69839.1"/>
    </source>
</evidence>
<dbReference type="Gene3D" id="6.10.340.10">
    <property type="match status" value="1"/>
</dbReference>
<proteinExistence type="predicted"/>
<keyword evidence="12" id="KW-0902">Two-component regulatory system</keyword>
<dbReference type="PROSITE" id="PS50885">
    <property type="entry name" value="HAMP"/>
    <property type="match status" value="1"/>
</dbReference>
<keyword evidence="18" id="KW-1185">Reference proteome</keyword>
<dbReference type="Pfam" id="PF06580">
    <property type="entry name" value="His_kinase"/>
    <property type="match status" value="1"/>
</dbReference>
<keyword evidence="7 14" id="KW-0812">Transmembrane</keyword>
<evidence type="ECO:0000256" key="10">
    <source>
        <dbReference type="ARBA" id="ARBA00022840"/>
    </source>
</evidence>
<evidence type="ECO:0000313" key="18">
    <source>
        <dbReference type="Proteomes" id="UP000450917"/>
    </source>
</evidence>
<dbReference type="SUPFAM" id="SSF55874">
    <property type="entry name" value="ATPase domain of HSP90 chaperone/DNA topoisomerase II/histidine kinase"/>
    <property type="match status" value="1"/>
</dbReference>
<evidence type="ECO:0000256" key="12">
    <source>
        <dbReference type="ARBA" id="ARBA00023012"/>
    </source>
</evidence>
<evidence type="ECO:0000256" key="14">
    <source>
        <dbReference type="SAM" id="Phobius"/>
    </source>
</evidence>
<dbReference type="InterPro" id="IPR005467">
    <property type="entry name" value="His_kinase_dom"/>
</dbReference>
<feature type="domain" description="Histidine kinase" evidence="15">
    <location>
        <begin position="470"/>
        <end position="580"/>
    </location>
</feature>
<dbReference type="InterPro" id="IPR003594">
    <property type="entry name" value="HATPase_dom"/>
</dbReference>
<dbReference type="InterPro" id="IPR003660">
    <property type="entry name" value="HAMP_dom"/>
</dbReference>
<comment type="subcellular location">
    <subcellularLocation>
        <location evidence="2">Cell membrane</location>
        <topology evidence="2">Multi-pass membrane protein</topology>
    </subcellularLocation>
</comment>
<dbReference type="EMBL" id="WNZX01000002">
    <property type="protein sequence ID" value="MUG69839.1"/>
    <property type="molecule type" value="Genomic_DNA"/>
</dbReference>
<keyword evidence="13 14" id="KW-0472">Membrane</keyword>
<feature type="transmembrane region" description="Helical" evidence="14">
    <location>
        <begin position="15"/>
        <end position="33"/>
    </location>
</feature>
<dbReference type="Pfam" id="PF02743">
    <property type="entry name" value="dCache_1"/>
    <property type="match status" value="1"/>
</dbReference>
<dbReference type="Gene3D" id="3.30.565.10">
    <property type="entry name" value="Histidine kinase-like ATPase, C-terminal domain"/>
    <property type="match status" value="1"/>
</dbReference>
<evidence type="ECO:0000256" key="2">
    <source>
        <dbReference type="ARBA" id="ARBA00004651"/>
    </source>
</evidence>
<dbReference type="InterPro" id="IPR010559">
    <property type="entry name" value="Sig_transdc_His_kin_internal"/>
</dbReference>
<gene>
    <name evidence="17" type="ORF">GNP93_04005</name>
</gene>
<dbReference type="SMART" id="SM00387">
    <property type="entry name" value="HATPase_c"/>
    <property type="match status" value="1"/>
</dbReference>
<evidence type="ECO:0000256" key="13">
    <source>
        <dbReference type="ARBA" id="ARBA00023136"/>
    </source>
</evidence>
<dbReference type="InterPro" id="IPR036890">
    <property type="entry name" value="HATPase_C_sf"/>
</dbReference>
<dbReference type="CDD" id="cd06225">
    <property type="entry name" value="HAMP"/>
    <property type="match status" value="1"/>
</dbReference>
<evidence type="ECO:0000256" key="3">
    <source>
        <dbReference type="ARBA" id="ARBA00012438"/>
    </source>
</evidence>
<keyword evidence="5" id="KW-0597">Phosphoprotein</keyword>
<dbReference type="RefSeq" id="WP_054797070.1">
    <property type="nucleotide sequence ID" value="NZ_JARTHK010000058.1"/>
</dbReference>
<keyword evidence="9" id="KW-0418">Kinase</keyword>
<keyword evidence="10" id="KW-0067">ATP-binding</keyword>
<dbReference type="AlphaFoldDB" id="A0A7X2Z7M2"/>
<evidence type="ECO:0000256" key="7">
    <source>
        <dbReference type="ARBA" id="ARBA00022692"/>
    </source>
</evidence>
<evidence type="ECO:0000256" key="4">
    <source>
        <dbReference type="ARBA" id="ARBA00022475"/>
    </source>
</evidence>
<evidence type="ECO:0000259" key="16">
    <source>
        <dbReference type="PROSITE" id="PS50885"/>
    </source>
</evidence>
<feature type="transmembrane region" description="Helical" evidence="14">
    <location>
        <begin position="289"/>
        <end position="309"/>
    </location>
</feature>
<reference evidence="17 18" key="1">
    <citation type="submission" date="2019-11" db="EMBL/GenBank/DDBJ databases">
        <title>Draft genome sequences of five Paenibacillus species of dairy origin.</title>
        <authorList>
            <person name="Olajide A.M."/>
            <person name="Chen S."/>
            <person name="Lapointe G."/>
        </authorList>
    </citation>
    <scope>NUCLEOTIDE SEQUENCE [LARGE SCALE GENOMIC DNA]</scope>
    <source>
        <strain evidence="17 18">2CS3</strain>
    </source>
</reference>
<dbReference type="PROSITE" id="PS50109">
    <property type="entry name" value="HIS_KIN"/>
    <property type="match status" value="1"/>
</dbReference>
<feature type="domain" description="HAMP" evidence="16">
    <location>
        <begin position="311"/>
        <end position="363"/>
    </location>
</feature>
<evidence type="ECO:0000256" key="11">
    <source>
        <dbReference type="ARBA" id="ARBA00022989"/>
    </source>
</evidence>
<evidence type="ECO:0000256" key="5">
    <source>
        <dbReference type="ARBA" id="ARBA00022553"/>
    </source>
</evidence>
<dbReference type="SUPFAM" id="SSF158472">
    <property type="entry name" value="HAMP domain-like"/>
    <property type="match status" value="1"/>
</dbReference>
<sequence>MNVKHLYRNSIRFKLLLYFVLIILISIVTLSAVGSTMYQRSIEESTNEHTSQMMGQVKNNISFYFTEMENIIEYIAQDREVRSFYAGQTGDEWALREVMRRYEERHGEIAGILLVNRAGGWISNRLGTISRDRLTSEAWYREAAERPDELHMISKPIGRNIKADHNYSADQVLSFVKAIKDPLTGNMLGVVLIDMKLNIIQQTIESVSLGKSGFIYMTDRQGGIVYSSVNPVVYRIKAEWMVSASNDLIKTINGRSYQIMHTPFQNIGWKIVGVFPLDESRSVITRLQFYTVLVVLVTLVLAFAASWFFTNSIISPVRKLRSLMRKVEEGELNLRFRSRSNDEIGQLGHSFNKMVQEIERLIHMVYTEQKEKREAELKILQAQIKPHFLYNTLDTIQWMAQDRKADDIVEIIGALTNLFRIGLSKGHEIIRLSEELKHVESYLIIQMARYEGKLNYEIRVAEELEGCSVLKLILQPLVENAIYHGIKTKRGSGRIRIEAVKEQHKIRLRVEDDGLGMKPEQIEYVRMGLQGSENPEFKSGYGLFNVHERIRLTYGSSYGVQVESEYGKGTCIDVYLPFVKA</sequence>
<dbReference type="InterPro" id="IPR050640">
    <property type="entry name" value="Bact_2-comp_sensor_kinase"/>
</dbReference>
<keyword evidence="8" id="KW-0547">Nucleotide-binding</keyword>